<evidence type="ECO:0000256" key="8">
    <source>
        <dbReference type="SAM" id="MobiDB-lite"/>
    </source>
</evidence>
<comment type="subcellular location">
    <subcellularLocation>
        <location evidence="1">Cell membrane</location>
        <topology evidence="1">Peripheral membrane protein</topology>
        <orientation evidence="1">Cytoplasmic side</orientation>
    </subcellularLocation>
</comment>
<dbReference type="PANTHER" id="PTHR31083:SF5">
    <property type="entry name" value="PROTEIN SOSEKI 1"/>
    <property type="match status" value="1"/>
</dbReference>
<dbReference type="AlphaFoldDB" id="A0A0E0N394"/>
<dbReference type="PANTHER" id="PTHR31083">
    <property type="entry name" value="UPSTREAM OF FLC PROTEIN (DUF966)"/>
    <property type="match status" value="1"/>
</dbReference>
<name>A0A0E0N394_ORYRU</name>
<dbReference type="InterPro" id="IPR048351">
    <property type="entry name" value="SOK_DIX"/>
</dbReference>
<comment type="similarity">
    <text evidence="7">Belongs to the SOSEKI family.</text>
</comment>
<feature type="compositionally biased region" description="Basic and acidic residues" evidence="8">
    <location>
        <begin position="112"/>
        <end position="144"/>
    </location>
</feature>
<keyword evidence="2" id="KW-0217">Developmental protein</keyword>
<keyword evidence="6" id="KW-0131">Cell cycle</keyword>
<evidence type="ECO:0000313" key="10">
    <source>
        <dbReference type="EnsemblPlants" id="ORUFI01G36150.1"/>
    </source>
</evidence>
<feature type="compositionally biased region" description="Basic and acidic residues" evidence="8">
    <location>
        <begin position="181"/>
        <end position="200"/>
    </location>
</feature>
<evidence type="ECO:0000256" key="6">
    <source>
        <dbReference type="ARBA" id="ARBA00023306"/>
    </source>
</evidence>
<keyword evidence="3" id="KW-1003">Cell membrane</keyword>
<evidence type="ECO:0000259" key="9">
    <source>
        <dbReference type="Pfam" id="PF06136"/>
    </source>
</evidence>
<reference evidence="11" key="1">
    <citation type="submission" date="2013-06" db="EMBL/GenBank/DDBJ databases">
        <authorList>
            <person name="Zhao Q."/>
        </authorList>
    </citation>
    <scope>NUCLEOTIDE SEQUENCE</scope>
    <source>
        <strain evidence="11">cv. W1943</strain>
    </source>
</reference>
<dbReference type="Pfam" id="PF06136">
    <property type="entry name" value="SOK"/>
    <property type="match status" value="1"/>
</dbReference>
<dbReference type="GO" id="GO:0051301">
    <property type="term" value="P:cell division"/>
    <property type="evidence" value="ECO:0007669"/>
    <property type="project" value="UniProtKB-KW"/>
</dbReference>
<dbReference type="OMA" id="HAEKKAW"/>
<dbReference type="STRING" id="4529.A0A0E0N394"/>
<protein>
    <recommendedName>
        <fullName evidence="9">SOSEKI DIX-like domain-containing protein</fullName>
    </recommendedName>
</protein>
<feature type="region of interest" description="Disordered" evidence="8">
    <location>
        <begin position="316"/>
        <end position="372"/>
    </location>
</feature>
<accession>A0A0E0N394</accession>
<keyword evidence="4" id="KW-0132">Cell division</keyword>
<feature type="region of interest" description="Disordered" evidence="8">
    <location>
        <begin position="215"/>
        <end position="234"/>
    </location>
</feature>
<reference evidence="10" key="2">
    <citation type="submission" date="2015-06" db="UniProtKB">
        <authorList>
            <consortium name="EnsemblPlants"/>
        </authorList>
    </citation>
    <scope>IDENTIFICATION</scope>
</reference>
<keyword evidence="11" id="KW-1185">Reference proteome</keyword>
<dbReference type="Proteomes" id="UP000008022">
    <property type="component" value="Unassembled WGS sequence"/>
</dbReference>
<feature type="region of interest" description="Disordered" evidence="8">
    <location>
        <begin position="112"/>
        <end position="200"/>
    </location>
</feature>
<evidence type="ECO:0000256" key="4">
    <source>
        <dbReference type="ARBA" id="ARBA00022618"/>
    </source>
</evidence>
<evidence type="ECO:0000256" key="1">
    <source>
        <dbReference type="ARBA" id="ARBA00004413"/>
    </source>
</evidence>
<evidence type="ECO:0000256" key="5">
    <source>
        <dbReference type="ARBA" id="ARBA00023136"/>
    </source>
</evidence>
<evidence type="ECO:0000313" key="11">
    <source>
        <dbReference type="Proteomes" id="UP000008022"/>
    </source>
</evidence>
<dbReference type="Gramene" id="ORUFI01G36150.1">
    <property type="protein sequence ID" value="ORUFI01G36150.1"/>
    <property type="gene ID" value="ORUFI01G36150"/>
</dbReference>
<evidence type="ECO:0000256" key="7">
    <source>
        <dbReference type="ARBA" id="ARBA00024211"/>
    </source>
</evidence>
<keyword evidence="5" id="KW-0472">Membrane</keyword>
<proteinExistence type="inferred from homology"/>
<evidence type="ECO:0000256" key="3">
    <source>
        <dbReference type="ARBA" id="ARBA00022475"/>
    </source>
</evidence>
<dbReference type="InterPro" id="IPR010369">
    <property type="entry name" value="SOK"/>
</dbReference>
<evidence type="ECO:0000256" key="2">
    <source>
        <dbReference type="ARBA" id="ARBA00022473"/>
    </source>
</evidence>
<dbReference type="GO" id="GO:0051258">
    <property type="term" value="P:protein polymerization"/>
    <property type="evidence" value="ECO:0007669"/>
    <property type="project" value="UniProtKB-ARBA"/>
</dbReference>
<feature type="domain" description="SOSEKI DIX-like" evidence="9">
    <location>
        <begin position="22"/>
        <end position="107"/>
    </location>
</feature>
<sequence length="372" mass="40647">MEKGGGSQKGGGGGGGEARRINVVYFLSRGGRTDHPHLFRVNHHRAGVRLRDVKRWLSELRGQDMADNFSWSYKRKYKAGYIWQDLMMDDDLITPISDNEYVLKGCDVRRATESPKEKSSSLAEEPKKLDSQEVKVACDQKQVEEVTTTTAPDSDERSPKTLPPVDEDSPGEPASRSTAPLKKDLPRGLREERKKQQREVVKVVSKAVVVPAPAPEQKVKGAASGRISSHTPPAVGSARRMHLAQLLHNLLTCGAADADDTALRPVLRHGADDDGGDWPPTPVCPGIDGCGLRQCGKEFKPQELHSHMQSCRVFREKMRSSTSSRVSVDRGRTSAAARPEHRRTRSKGAAAAAAAPGDTSDRPSAVLLLRDS</sequence>
<dbReference type="GO" id="GO:0005886">
    <property type="term" value="C:plasma membrane"/>
    <property type="evidence" value="ECO:0007669"/>
    <property type="project" value="UniProtKB-SubCell"/>
</dbReference>
<organism evidence="10 11">
    <name type="scientific">Oryza rufipogon</name>
    <name type="common">Brownbeard rice</name>
    <name type="synonym">Asian wild rice</name>
    <dbReference type="NCBI Taxonomy" id="4529"/>
    <lineage>
        <taxon>Eukaryota</taxon>
        <taxon>Viridiplantae</taxon>
        <taxon>Streptophyta</taxon>
        <taxon>Embryophyta</taxon>
        <taxon>Tracheophyta</taxon>
        <taxon>Spermatophyta</taxon>
        <taxon>Magnoliopsida</taxon>
        <taxon>Liliopsida</taxon>
        <taxon>Poales</taxon>
        <taxon>Poaceae</taxon>
        <taxon>BOP clade</taxon>
        <taxon>Oryzoideae</taxon>
        <taxon>Oryzeae</taxon>
        <taxon>Oryzinae</taxon>
        <taxon>Oryza</taxon>
    </lineage>
</organism>
<dbReference type="eggNOG" id="KOG1650">
    <property type="taxonomic scope" value="Eukaryota"/>
</dbReference>
<dbReference type="HOGENOM" id="CLU_037903_0_0_1"/>
<dbReference type="EnsemblPlants" id="ORUFI01G36150.1">
    <property type="protein sequence ID" value="ORUFI01G36150.1"/>
    <property type="gene ID" value="ORUFI01G36150"/>
</dbReference>